<evidence type="ECO:0000256" key="2">
    <source>
        <dbReference type="ARBA" id="ARBA00022692"/>
    </source>
</evidence>
<accession>A0A2T0RVL9</accession>
<feature type="transmembrane region" description="Helical" evidence="5">
    <location>
        <begin position="6"/>
        <end position="24"/>
    </location>
</feature>
<proteinExistence type="predicted"/>
<dbReference type="PANTHER" id="PTHR36926:SF1">
    <property type="entry name" value="COLICIN V PRODUCTION PROTEIN"/>
    <property type="match status" value="1"/>
</dbReference>
<dbReference type="Pfam" id="PF02674">
    <property type="entry name" value="Colicin_V"/>
    <property type="match status" value="1"/>
</dbReference>
<dbReference type="GO" id="GO:0016020">
    <property type="term" value="C:membrane"/>
    <property type="evidence" value="ECO:0007669"/>
    <property type="project" value="UniProtKB-SubCell"/>
</dbReference>
<feature type="transmembrane region" description="Helical" evidence="5">
    <location>
        <begin position="110"/>
        <end position="130"/>
    </location>
</feature>
<dbReference type="InterPro" id="IPR003825">
    <property type="entry name" value="Colicin-V_CvpA"/>
</dbReference>
<sequence length="204" mass="21230">MEGFTIVDAGVAVIIVFSAILAYSRGFVREALAIAGWIAAAVLAYIFAPKAEPLMREIPVLSDFLGNCTASTIAAFAAVFALALVVFALFTPVFSSLVQRSALNAIDQGLGFLFGVLRGMLLVVIALVVYEFAIGEEGVPMVDDSRSAQVFASMKEQVTGEIADQETALAWLTDKFEGLIDASCGGEAATPAPAPAADAADSSN</sequence>
<keyword evidence="3 5" id="KW-1133">Transmembrane helix</keyword>
<dbReference type="PANTHER" id="PTHR36926">
    <property type="entry name" value="COLICIN V PRODUCTION PROTEIN"/>
    <property type="match status" value="1"/>
</dbReference>
<evidence type="ECO:0000256" key="3">
    <source>
        <dbReference type="ARBA" id="ARBA00022989"/>
    </source>
</evidence>
<keyword evidence="4 5" id="KW-0472">Membrane</keyword>
<comment type="caution">
    <text evidence="6">The sequence shown here is derived from an EMBL/GenBank/DDBJ whole genome shotgun (WGS) entry which is preliminary data.</text>
</comment>
<dbReference type="InterPro" id="IPR052719">
    <property type="entry name" value="CvpA-like"/>
</dbReference>
<gene>
    <name evidence="6" type="ORF">CLV78_102423</name>
</gene>
<dbReference type="Proteomes" id="UP000239480">
    <property type="component" value="Unassembled WGS sequence"/>
</dbReference>
<organism evidence="6 7">
    <name type="scientific">Aliiruegeria haliotis</name>
    <dbReference type="NCBI Taxonomy" id="1280846"/>
    <lineage>
        <taxon>Bacteria</taxon>
        <taxon>Pseudomonadati</taxon>
        <taxon>Pseudomonadota</taxon>
        <taxon>Alphaproteobacteria</taxon>
        <taxon>Rhodobacterales</taxon>
        <taxon>Roseobacteraceae</taxon>
        <taxon>Aliiruegeria</taxon>
    </lineage>
</organism>
<dbReference type="AlphaFoldDB" id="A0A2T0RVL9"/>
<dbReference type="RefSeq" id="WP_106204164.1">
    <property type="nucleotide sequence ID" value="NZ_PVTD01000002.1"/>
</dbReference>
<evidence type="ECO:0000313" key="6">
    <source>
        <dbReference type="EMBL" id="PRY25246.1"/>
    </source>
</evidence>
<name>A0A2T0RVL9_9RHOB</name>
<dbReference type="OrthoDB" id="9806894at2"/>
<protein>
    <submittedName>
        <fullName evidence="6">Membrane protein required for colicin V production</fullName>
    </submittedName>
</protein>
<keyword evidence="2 5" id="KW-0812">Transmembrane</keyword>
<evidence type="ECO:0000256" key="1">
    <source>
        <dbReference type="ARBA" id="ARBA00004141"/>
    </source>
</evidence>
<keyword evidence="7" id="KW-1185">Reference proteome</keyword>
<evidence type="ECO:0000256" key="5">
    <source>
        <dbReference type="SAM" id="Phobius"/>
    </source>
</evidence>
<comment type="subcellular location">
    <subcellularLocation>
        <location evidence="1">Membrane</location>
        <topology evidence="1">Multi-pass membrane protein</topology>
    </subcellularLocation>
</comment>
<evidence type="ECO:0000313" key="7">
    <source>
        <dbReference type="Proteomes" id="UP000239480"/>
    </source>
</evidence>
<feature type="transmembrane region" description="Helical" evidence="5">
    <location>
        <begin position="73"/>
        <end position="98"/>
    </location>
</feature>
<feature type="transmembrane region" description="Helical" evidence="5">
    <location>
        <begin position="31"/>
        <end position="48"/>
    </location>
</feature>
<dbReference type="EMBL" id="PVTD01000002">
    <property type="protein sequence ID" value="PRY25246.1"/>
    <property type="molecule type" value="Genomic_DNA"/>
</dbReference>
<evidence type="ECO:0000256" key="4">
    <source>
        <dbReference type="ARBA" id="ARBA00023136"/>
    </source>
</evidence>
<dbReference type="GO" id="GO:0009403">
    <property type="term" value="P:toxin biosynthetic process"/>
    <property type="evidence" value="ECO:0007669"/>
    <property type="project" value="InterPro"/>
</dbReference>
<reference evidence="6 7" key="1">
    <citation type="submission" date="2018-03" db="EMBL/GenBank/DDBJ databases">
        <title>Genomic Encyclopedia of Archaeal and Bacterial Type Strains, Phase II (KMG-II): from individual species to whole genera.</title>
        <authorList>
            <person name="Goeker M."/>
        </authorList>
    </citation>
    <scope>NUCLEOTIDE SEQUENCE [LARGE SCALE GENOMIC DNA]</scope>
    <source>
        <strain evidence="6 7">DSM 29328</strain>
    </source>
</reference>